<dbReference type="Pfam" id="PF13386">
    <property type="entry name" value="DsbD_2"/>
    <property type="match status" value="1"/>
</dbReference>
<feature type="transmembrane region" description="Helical" evidence="1">
    <location>
        <begin position="38"/>
        <end position="58"/>
    </location>
</feature>
<reference evidence="3 4" key="1">
    <citation type="journal article" date="2011" name="Front. Microbiol.">
        <title>Genomic signatures of strain selection and enhancement in Bacillus atrophaeus var. globigii, a historical biowarfare simulant.</title>
        <authorList>
            <person name="Gibbons H.S."/>
            <person name="Broomall S.M."/>
            <person name="McNew L.A."/>
            <person name="Daligault H."/>
            <person name="Chapman C."/>
            <person name="Bruce D."/>
            <person name="Karavis M."/>
            <person name="Krepps M."/>
            <person name="McGregor P.A."/>
            <person name="Hong C."/>
            <person name="Park K.H."/>
            <person name="Akmal A."/>
            <person name="Feldman A."/>
            <person name="Lin J.S."/>
            <person name="Chang W.E."/>
            <person name="Higgs B.W."/>
            <person name="Demirev P."/>
            <person name="Lindquist J."/>
            <person name="Liem A."/>
            <person name="Fochler E."/>
            <person name="Read T.D."/>
            <person name="Tapia R."/>
            <person name="Johnson S."/>
            <person name="Bishop-Lilly K.A."/>
            <person name="Detter C."/>
            <person name="Han C."/>
            <person name="Sozhamannan S."/>
            <person name="Rosenzweig C.N."/>
            <person name="Skowronski E.W."/>
        </authorList>
    </citation>
    <scope>NUCLEOTIDE SEQUENCE [LARGE SCALE GENOMIC DNA]</scope>
    <source>
        <strain evidence="3 4">PIT1</strain>
    </source>
</reference>
<keyword evidence="1" id="KW-0472">Membrane</keyword>
<comment type="caution">
    <text evidence="3">The sequence shown here is derived from an EMBL/GenBank/DDBJ whole genome shotgun (WGS) entry which is preliminary data.</text>
</comment>
<keyword evidence="1" id="KW-0812">Transmembrane</keyword>
<evidence type="ECO:0000259" key="2">
    <source>
        <dbReference type="Pfam" id="PF13386"/>
    </source>
</evidence>
<feature type="domain" description="Urease accessory protein UreH-like transmembrane" evidence="2">
    <location>
        <begin position="1"/>
        <end position="197"/>
    </location>
</feature>
<dbReference type="PANTHER" id="PTHR42208:SF1">
    <property type="entry name" value="HEAVY METAL TRANSPORTER"/>
    <property type="match status" value="1"/>
</dbReference>
<organism evidence="3 4">
    <name type="scientific">Pseudidiomarina taiwanensis</name>
    <dbReference type="NCBI Taxonomy" id="337250"/>
    <lineage>
        <taxon>Bacteria</taxon>
        <taxon>Pseudomonadati</taxon>
        <taxon>Pseudomonadota</taxon>
        <taxon>Gammaproteobacteria</taxon>
        <taxon>Alteromonadales</taxon>
        <taxon>Idiomarinaceae</taxon>
        <taxon>Pseudidiomarina</taxon>
    </lineage>
</organism>
<dbReference type="EMBL" id="PIQG01000001">
    <property type="protein sequence ID" value="RUO79686.1"/>
    <property type="molecule type" value="Genomic_DNA"/>
</dbReference>
<proteinExistence type="predicted"/>
<feature type="transmembrane region" description="Helical" evidence="1">
    <location>
        <begin position="186"/>
        <end position="206"/>
    </location>
</feature>
<feature type="transmembrane region" description="Helical" evidence="1">
    <location>
        <begin position="116"/>
        <end position="139"/>
    </location>
</feature>
<dbReference type="Proteomes" id="UP000288279">
    <property type="component" value="Unassembled WGS sequence"/>
</dbReference>
<evidence type="ECO:0000313" key="3">
    <source>
        <dbReference type="EMBL" id="RUO79686.1"/>
    </source>
</evidence>
<accession>A0A432ZPB8</accession>
<feature type="transmembrane region" description="Helical" evidence="1">
    <location>
        <begin position="64"/>
        <end position="85"/>
    </location>
</feature>
<keyword evidence="4" id="KW-1185">Reference proteome</keyword>
<dbReference type="PANTHER" id="PTHR42208">
    <property type="entry name" value="HEAVY METAL TRANSPORTER-RELATED"/>
    <property type="match status" value="1"/>
</dbReference>
<dbReference type="AlphaFoldDB" id="A0A432ZPB8"/>
<name>A0A432ZPB8_9GAMM</name>
<evidence type="ECO:0000313" key="4">
    <source>
        <dbReference type="Proteomes" id="UP000288279"/>
    </source>
</evidence>
<sequence length="210" mass="22997">MGLAGSGHCLMMCGGIAGAFASQRPSAAQLLIYNLGRITSYCLAGALLGGAFASLQYVTPNALLYLRIFAALLLIVFGLYLGNWWQGLRYIERLGMPLWQRLQPLAKRQRGATRFLPIYSAGLLWGWLPCGLVYSALSWAAVSGSLLNGSLIMLVFGLGTLPAMFAFGWFSTGLQSILRSQGMRKLFGLVMIGYGCWMLFIALRQYSQLF</sequence>
<feature type="transmembrane region" description="Helical" evidence="1">
    <location>
        <begin position="151"/>
        <end position="174"/>
    </location>
</feature>
<gene>
    <name evidence="3" type="ORF">CWI83_02400</name>
</gene>
<dbReference type="OrthoDB" id="9798690at2"/>
<dbReference type="InterPro" id="IPR039447">
    <property type="entry name" value="UreH-like_TM_dom"/>
</dbReference>
<evidence type="ECO:0000256" key="1">
    <source>
        <dbReference type="SAM" id="Phobius"/>
    </source>
</evidence>
<keyword evidence="1" id="KW-1133">Transmembrane helix</keyword>
<protein>
    <submittedName>
        <fullName evidence="3">Sulfite exporter TauE/SafE family protein</fullName>
    </submittedName>
</protein>